<protein>
    <submittedName>
        <fullName evidence="1">Uncharacterized protein</fullName>
    </submittedName>
</protein>
<dbReference type="AlphaFoldDB" id="A0A6I6GN78"/>
<evidence type="ECO:0000313" key="1">
    <source>
        <dbReference type="EMBL" id="QGW28392.1"/>
    </source>
</evidence>
<name>A0A6I6GN78_9BACT</name>
<dbReference type="RefSeq" id="WP_157478748.1">
    <property type="nucleotide sequence ID" value="NZ_CP046566.1"/>
</dbReference>
<dbReference type="KEGG" id="fls:GLV81_10055"/>
<dbReference type="EMBL" id="CP046566">
    <property type="protein sequence ID" value="QGW28392.1"/>
    <property type="molecule type" value="Genomic_DNA"/>
</dbReference>
<evidence type="ECO:0000313" key="2">
    <source>
        <dbReference type="Proteomes" id="UP000426027"/>
    </source>
</evidence>
<organism evidence="1 2">
    <name type="scientific">Phnomibacter ginsenosidimutans</name>
    <dbReference type="NCBI Taxonomy" id="2676868"/>
    <lineage>
        <taxon>Bacteria</taxon>
        <taxon>Pseudomonadati</taxon>
        <taxon>Bacteroidota</taxon>
        <taxon>Chitinophagia</taxon>
        <taxon>Chitinophagales</taxon>
        <taxon>Chitinophagaceae</taxon>
        <taxon>Phnomibacter</taxon>
    </lineage>
</organism>
<dbReference type="Proteomes" id="UP000426027">
    <property type="component" value="Chromosome"/>
</dbReference>
<gene>
    <name evidence="1" type="ORF">GLV81_10055</name>
</gene>
<reference evidence="1 2" key="1">
    <citation type="submission" date="2019-11" db="EMBL/GenBank/DDBJ databases">
        <authorList>
            <person name="Im W.T."/>
        </authorList>
    </citation>
    <scope>NUCLEOTIDE SEQUENCE [LARGE SCALE GENOMIC DNA]</scope>
    <source>
        <strain evidence="1 2">SB-02</strain>
    </source>
</reference>
<sequence>MIFGDKEIFAIELRETKHPKKFFLRLWLKGMPKGNFKKSAPLADTITDYQTIVKKKESLYLPVFDLMGTEEVFAYTTKFNFRLDEDEKRYDETKHLARHAFTGPQFSNTQSDGIILFRDGKFRLIWRNDFGEPVNDAVVPFDYFCKVFDEFICYCKDKGAV</sequence>
<keyword evidence="2" id="KW-1185">Reference proteome</keyword>
<proteinExistence type="predicted"/>
<accession>A0A6I6GN78</accession>